<dbReference type="InterPro" id="IPR012337">
    <property type="entry name" value="RNaseH-like_sf"/>
</dbReference>
<keyword evidence="6" id="KW-1185">Reference proteome</keyword>
<evidence type="ECO:0000256" key="1">
    <source>
        <dbReference type="SAM" id="Coils"/>
    </source>
</evidence>
<feature type="region of interest" description="Disordered" evidence="2">
    <location>
        <begin position="182"/>
        <end position="220"/>
    </location>
</feature>
<comment type="caution">
    <text evidence="5">The sequence shown here is derived from an EMBL/GenBank/DDBJ whole genome shotgun (WGS) entry which is preliminary data.</text>
</comment>
<dbReference type="InterPro" id="IPR036691">
    <property type="entry name" value="Endo/exonu/phosph_ase_sf"/>
</dbReference>
<dbReference type="Gene3D" id="1.20.5.340">
    <property type="match status" value="1"/>
</dbReference>
<dbReference type="GO" id="GO:0004523">
    <property type="term" value="F:RNA-DNA hybrid ribonuclease activity"/>
    <property type="evidence" value="ECO:0007669"/>
    <property type="project" value="InterPro"/>
</dbReference>
<dbReference type="Gene3D" id="3.30.420.10">
    <property type="entry name" value="Ribonuclease H-like superfamily/Ribonuclease H"/>
    <property type="match status" value="1"/>
</dbReference>
<dbReference type="PROSITE" id="PS50878">
    <property type="entry name" value="RT_POL"/>
    <property type="match status" value="1"/>
</dbReference>
<dbReference type="InterPro" id="IPR036397">
    <property type="entry name" value="RNaseH_sf"/>
</dbReference>
<dbReference type="SUPFAM" id="SSF53098">
    <property type="entry name" value="Ribonuclease H-like"/>
    <property type="match status" value="1"/>
</dbReference>
<evidence type="ECO:0000259" key="4">
    <source>
        <dbReference type="PROSITE" id="PS50879"/>
    </source>
</evidence>
<dbReference type="PANTHER" id="PTHR19446">
    <property type="entry name" value="REVERSE TRANSCRIPTASES"/>
    <property type="match status" value="1"/>
</dbReference>
<dbReference type="Pfam" id="PF00078">
    <property type="entry name" value="RVT_1"/>
    <property type="match status" value="1"/>
</dbReference>
<dbReference type="InterPro" id="IPR005135">
    <property type="entry name" value="Endo/exonuclease/phosphatase"/>
</dbReference>
<dbReference type="Gene3D" id="3.60.10.10">
    <property type="entry name" value="Endonuclease/exonuclease/phosphatase"/>
    <property type="match status" value="1"/>
</dbReference>
<name>A0A2Z6S880_9GLOM</name>
<gene>
    <name evidence="5" type="ORF">RclHR1_05990011</name>
</gene>
<dbReference type="EMBL" id="BEXD01003980">
    <property type="protein sequence ID" value="GBC04982.1"/>
    <property type="molecule type" value="Genomic_DNA"/>
</dbReference>
<feature type="coiled-coil region" evidence="1">
    <location>
        <begin position="48"/>
        <end position="117"/>
    </location>
</feature>
<dbReference type="InterPro" id="IPR002156">
    <property type="entry name" value="RNaseH_domain"/>
</dbReference>
<evidence type="ECO:0000259" key="3">
    <source>
        <dbReference type="PROSITE" id="PS50878"/>
    </source>
</evidence>
<evidence type="ECO:0000256" key="2">
    <source>
        <dbReference type="SAM" id="MobiDB-lite"/>
    </source>
</evidence>
<feature type="region of interest" description="Disordered" evidence="2">
    <location>
        <begin position="1"/>
        <end position="27"/>
    </location>
</feature>
<feature type="compositionally biased region" description="Polar residues" evidence="2">
    <location>
        <begin position="1"/>
        <end position="13"/>
    </location>
</feature>
<dbReference type="GO" id="GO:0003676">
    <property type="term" value="F:nucleic acid binding"/>
    <property type="evidence" value="ECO:0007669"/>
    <property type="project" value="InterPro"/>
</dbReference>
<reference evidence="5 6" key="1">
    <citation type="submission" date="2017-11" db="EMBL/GenBank/DDBJ databases">
        <title>The genome of Rhizophagus clarus HR1 reveals common genetic basis of auxotrophy among arbuscular mycorrhizal fungi.</title>
        <authorList>
            <person name="Kobayashi Y."/>
        </authorList>
    </citation>
    <scope>NUCLEOTIDE SEQUENCE [LARGE SCALE GENOMIC DNA]</scope>
    <source>
        <strain evidence="5 6">HR1</strain>
    </source>
</reference>
<organism evidence="5 6">
    <name type="scientific">Rhizophagus clarus</name>
    <dbReference type="NCBI Taxonomy" id="94130"/>
    <lineage>
        <taxon>Eukaryota</taxon>
        <taxon>Fungi</taxon>
        <taxon>Fungi incertae sedis</taxon>
        <taxon>Mucoromycota</taxon>
        <taxon>Glomeromycotina</taxon>
        <taxon>Glomeromycetes</taxon>
        <taxon>Glomerales</taxon>
        <taxon>Glomeraceae</taxon>
        <taxon>Rhizophagus</taxon>
    </lineage>
</organism>
<dbReference type="SUPFAM" id="SSF56219">
    <property type="entry name" value="DNase I-like"/>
    <property type="match status" value="1"/>
</dbReference>
<dbReference type="InterPro" id="IPR000477">
    <property type="entry name" value="RT_dom"/>
</dbReference>
<sequence length="1834" mass="211911">MKPISPTSTPINQNDKRPIVPTNSNHHLDPNANARTLKQQSSIQTQLNAMHEKQLIEAKEKISKLENALNALTTKYEMLEQQIKTINTQHNTQNKSIDNLKQDFSKITKQVDDYQTTQQTINNKLNYIIEKISKNSPTPSHHSTSSHKTPYEHIARKQYNDDSLHINNLSKYQEVVPEMDIDYNQPPRDETYTQYDTSSLTDHKPEYGLTNPKSDTDTDNHTINDIYNISNNSKVPSLTPPLPQNVTPHTTNINFENRPILNLNDLLTLNVINKLNPNSYPSYNPDHNQYFIDYVRIGIINIQSSFNTKKDDINLFFIQENFDILGLTELGLITSDEFPKKEYFDNHVIIYDTSETNDRNSGVALIVSKPFCKHIAKTKTYKGCLIFIDLFFKNHPVRIINTYIHANNTKTQSIKDLTDQLFQLILEANTNNYNLIVMGDFNVNPAQKNLKASQKDTYRPNNRRRKTFNYNFMNKDKWSKYNTESKTQLDKLLALHNNDHAQSNTGVDTSLINKKWSNIKTIIDNSKLQTIPTYKSLQHYNLNTPLPLRQKFNKILTIHNVFTLFNRKKIIHCNPDLDSPTQWSKYWSSWPVHRCSLLESNKLFHNILFDQKLLLIINHTNFNNSSNSCILTHDNKSIEEECIKHFQLLNSPLAAINNVLIFHSIQDLPIEFQELYSPIFSINSSIYNSVISPITIIELKDFINKLPLYKSAGNSEIHYEDLKHLHEDVILLILDLFNNILLTGIIPQDWNHALLYLIPKPKDWGLEINNTRPIILLESTRKLFTKILTSRLHQILSRPNIIQPNNRASLIGESTLQPLQHLHHAIEMANIQGKTIWIGLQDLSKAYDRINISLLKLSLKRLNIPDVVVNLLCNLFSNRYNQIILPNHLSREYNIFQGIDQGEVVSPLMWIIYYDPLFAMINQDKSLHYSITTNKIQNILQPDKDLPVIYTTSVQSYLDDTTWITDSLEKMRILTEKSRAFYNLANIQINVDKYKFLTNDTTKCGQIVNLAINANALAINIKTTGGRHPIVLEIPDINKQDIKSLRKKRIMFMDQVCFIDGSFLLPYKDIKKLANNKWKGKVPNWYQKILRNNTLSQNLRLVSPLEDPPIQNIKYNTLTIVNNEEHTPRNQWIVFWDANTSTAIYGKALRQINQTGANSITQIQHYVPLTPIDNQLDLTLRKCLAILKPCRSCNRHIYNVDNPLLCIFYMSTSLLITFKTTPDNKIPMHIPDKKKSWRYPSQPFLTLRTLAYNYFLNLNCFFKHPIHVDKFIDTSQPDPLLNFKDFNYNFIPNTPYFICNIFAGNDNVIQSLINLSIEFVNRLNFSFYTDGSLHTDGPLKSHLGFRWLKVGSPPHTFTFKGSMFFQLSSMRAEIFSIFTCLITVPNNSIINIYTDSQNFISTYNNINNPCFSHRKLLKINNHHTWQALLHLIKQKSLQISLHKVKAHDDDILNNSADLLAKEGCTLDPIFLNPQTSPNALMVLTFNLNGPLEKDLRKWSKNTLECCNILSTINNTSNAYLFNKARTHPINWHNISLFNHTLPTSDLQQRNYPKLFPSGPINCTACNTLIINNGHIGFCPTHLNTLNNSLQKIKESFILKLIDASDVLGLMDIRAWVERSQIFSPITNDDHPIYLILHQCVPQTLTSIIKMFIKNTKERHRYDIFDQPIVIQFYNELTKNWTNVKYGLSANLSLCEKFQPCQIKFTLKEQENLKKEDRQKANGLCKIMKASRIPRLPKERNFVTQYDLLYNDLVKLLKVELLRWYGEQYESTGSGFIKALADLLSTPILAAHLNGMGVPTHPNPIPTQFQIPFPFQSQIPFPIPSQIPNPIPNPI</sequence>
<evidence type="ECO:0000313" key="6">
    <source>
        <dbReference type="Proteomes" id="UP000247702"/>
    </source>
</evidence>
<evidence type="ECO:0000313" key="5">
    <source>
        <dbReference type="EMBL" id="GBC04982.1"/>
    </source>
</evidence>
<dbReference type="Pfam" id="PF03372">
    <property type="entry name" value="Exo_endo_phos"/>
    <property type="match status" value="1"/>
</dbReference>
<proteinExistence type="predicted"/>
<dbReference type="Pfam" id="PF00075">
    <property type="entry name" value="RNase_H"/>
    <property type="match status" value="1"/>
</dbReference>
<accession>A0A2Z6S880</accession>
<dbReference type="PROSITE" id="PS50879">
    <property type="entry name" value="RNASE_H_1"/>
    <property type="match status" value="1"/>
</dbReference>
<dbReference type="Proteomes" id="UP000247702">
    <property type="component" value="Unassembled WGS sequence"/>
</dbReference>
<keyword evidence="1" id="KW-0175">Coiled coil</keyword>
<protein>
    <recommendedName>
        <fullName evidence="7">Reverse transcriptase domain-containing protein</fullName>
    </recommendedName>
</protein>
<feature type="domain" description="RNase H type-1" evidence="4">
    <location>
        <begin position="1321"/>
        <end position="1465"/>
    </location>
</feature>
<feature type="domain" description="Reverse transcriptase" evidence="3">
    <location>
        <begin position="739"/>
        <end position="1008"/>
    </location>
</feature>
<evidence type="ECO:0008006" key="7">
    <source>
        <dbReference type="Google" id="ProtNLM"/>
    </source>
</evidence>